<gene>
    <name evidence="2" type="ORF">UHOR_07467</name>
</gene>
<organism evidence="2 3">
    <name type="scientific">Ustilago hordei</name>
    <name type="common">Barley covered smut fungus</name>
    <dbReference type="NCBI Taxonomy" id="120017"/>
    <lineage>
        <taxon>Eukaryota</taxon>
        <taxon>Fungi</taxon>
        <taxon>Dikarya</taxon>
        <taxon>Basidiomycota</taxon>
        <taxon>Ustilaginomycotina</taxon>
        <taxon>Ustilaginomycetes</taxon>
        <taxon>Ustilaginales</taxon>
        <taxon>Ustilaginaceae</taxon>
        <taxon>Ustilago</taxon>
    </lineage>
</organism>
<feature type="region of interest" description="Disordered" evidence="1">
    <location>
        <begin position="478"/>
        <end position="500"/>
    </location>
</feature>
<evidence type="ECO:0000313" key="2">
    <source>
        <dbReference type="EMBL" id="CCF49496.1"/>
    </source>
</evidence>
<proteinExistence type="predicted"/>
<feature type="region of interest" description="Disordered" evidence="1">
    <location>
        <begin position="962"/>
        <end position="1007"/>
    </location>
</feature>
<feature type="region of interest" description="Disordered" evidence="1">
    <location>
        <begin position="1"/>
        <end position="103"/>
    </location>
</feature>
<dbReference type="HOGENOM" id="CLU_250686_0_0_1"/>
<keyword evidence="3" id="KW-1185">Reference proteome</keyword>
<dbReference type="GO" id="GO:0000329">
    <property type="term" value="C:fungal-type vacuole membrane"/>
    <property type="evidence" value="ECO:0007669"/>
    <property type="project" value="InterPro"/>
</dbReference>
<sequence length="1487" mass="159558">MPSVFKKLRKPFSKSSSEGKSSKVRSSSTVSPLVSQPSSSSSGLTDHNPSRFESTTPDSLQDVSSRAQTFPSAISNTSPTGNDLQPQPSIDSASSAGLSGSSTKRRSVFPLDIAKQAVDQIVSRSVITVESIKLGDLTPDGFHISLHIRIGKTGPAKAKISFPDGIDLYLKPSDTRSIANIKLSPIKIRNATRTTGLTIDGRLTASAFSTSAGHKGLDALFRTLLSTNGDVILKVGSHTTEVKAYGMSFKRIWLEKKILLHGLNHLGGVLSFGPSTSASTSQSLQRSSIQGFKLVGGDPKSGISFQAQVELVNPAQITAQLGDIRLRLQTDIDELRTKQGDQNAFIGQVILPNLTFQPGSTHLATRGNVLVAPEGDSARTAGLTLIRYLLENRSVSINVIGSSSASNVPWVAALFTGVQISALLPALGINSKLLDGASLIPPEEASLSPQLQLYARATLRNQLGPPLHIHALNVEAYQESEQDERDAGASPTNPDPIRLGDIRTPSDWPMLTLSPENPIHASLPFSLSAGGSSYVRILKNEAKRKGIELNENLIAALQLMPVAEGQASQDPSQAVPAVSRSQKLSSHQALDLPNLIASALSSLKVSAHIVANVSIGDYRIPGAITFVQHQLPIAITVKTARNILPTIGAPLVDALIDQAKVSITKLKILDMDEKGLNVEADIGLVDFGPLDVEIHLDQGLSITSTSVHATQDSPPVIGRIVFGEPLRGITGSEGLIKTRLRILPASGPKSVANFATFVSELIHQEELKVDISTDACRVVAGGADFPAVLFKSVVLPGLGGLKGLALEGLDIFDEVAAPSGPGRGRALSSASASSGGSGHVALKEKAFKIRTRVRIPHKGLLAVGLSKIEAGVEFEGVQIGIITAEDIVFTLTQADVEFEAKGYIFIGSESLKEDQTIPEYRQTALQMFGRLASALLAGTSAELTIRGYRAFAMGELQHLTPSRSQVSPHLRSKSSTNSVQRTPSSTIQRKESMKLARNGSMSTSSSSTFTQKQVPWLDQAFQKVTIKTVLQQDLHPVIKGIQVKKIFANFLREQSMQADIDEISFQVEVPLAVRFEILSVQADIEVHFEGYGCVGTGWLDGDVQSCIPCEEASGDSSKMDESAKTCRLVRLAPGSFHLATKPTEGLGQLIAHIADCEETDKISIRGKARARVDMALGEIYVDVDLGKHPHVLQMDGVRGLRSSPVQYRNLQVVEASSGYLKIVFSLYLNNPSKSFQFALPDTDMTMAAFYRGMYVGRAHIPKGFKLGTGPVAVHDIHFRYCPPLEAKQAVRDIPANFLSGRTTTLEIRGDDESSEIPLLVPALKSIKLSFALKPMMDRTLIDSISIALGVTALTASSVDAEFVVNNPLGVPFDLCAMSFMAYYKGQPFGSCTVKFEADRPLRVPAGSVKLPGRQKSAPVTVTLAQPLEDMVGAFLKSKGQLMLDLEVAAKVEIQGFQIPDFNYRQPQLPLNIKGLEGISKWMKFLPG</sequence>
<feature type="compositionally biased region" description="Low complexity" evidence="1">
    <location>
        <begin position="13"/>
        <end position="45"/>
    </location>
</feature>
<name>I2FRF3_USTHO</name>
<dbReference type="OrthoDB" id="10039566at2759"/>
<accession>I2FRF3</accession>
<dbReference type="eggNOG" id="ENOG502R35V">
    <property type="taxonomic scope" value="Eukaryota"/>
</dbReference>
<feature type="compositionally biased region" description="Basic residues" evidence="1">
    <location>
        <begin position="1"/>
        <end position="12"/>
    </location>
</feature>
<evidence type="ECO:0000313" key="3">
    <source>
        <dbReference type="Proteomes" id="UP000006174"/>
    </source>
</evidence>
<evidence type="ECO:0000256" key="1">
    <source>
        <dbReference type="SAM" id="MobiDB-lite"/>
    </source>
</evidence>
<feature type="compositionally biased region" description="Polar residues" evidence="1">
    <location>
        <begin position="51"/>
        <end position="91"/>
    </location>
</feature>
<dbReference type="Pfam" id="PF12505">
    <property type="entry name" value="DUF3712"/>
    <property type="match status" value="1"/>
</dbReference>
<comment type="caution">
    <text evidence="2">The sequence shown here is derived from an EMBL/GenBank/DDBJ whole genome shotgun (WGS) entry which is preliminary data.</text>
</comment>
<feature type="compositionally biased region" description="Polar residues" evidence="1">
    <location>
        <begin position="962"/>
        <end position="987"/>
    </location>
</feature>
<dbReference type="InterPro" id="IPR022185">
    <property type="entry name" value="DUF3712"/>
</dbReference>
<dbReference type="PANTHER" id="PTHR35895:SF1">
    <property type="entry name" value="LIPID-BINDING SERUM GLYCOPROTEIN C-TERMINAL DOMAIN-CONTAINING PROTEIN"/>
    <property type="match status" value="1"/>
</dbReference>
<dbReference type="PANTHER" id="PTHR35895">
    <property type="entry name" value="CHROMOSOME 16, WHOLE GENOME SHOTGUN SEQUENCE"/>
    <property type="match status" value="1"/>
</dbReference>
<protein>
    <submittedName>
        <fullName evidence="2">Uncharacterized protein</fullName>
    </submittedName>
</protein>
<dbReference type="EMBL" id="CAGI01000145">
    <property type="protein sequence ID" value="CCF49496.1"/>
    <property type="molecule type" value="Genomic_DNA"/>
</dbReference>
<reference evidence="2 3" key="1">
    <citation type="journal article" date="2012" name="Plant Cell">
        <title>Genome comparison of barley and maize smut fungi reveals targeted loss of RNA silencing components and species-specific presence of transposable elements.</title>
        <authorList>
            <person name="Laurie J.D."/>
            <person name="Ali S."/>
            <person name="Linning R."/>
            <person name="Mannhaupt G."/>
            <person name="Wong P."/>
            <person name="Gueldener U."/>
            <person name="Muensterkoetter M."/>
            <person name="Moore R."/>
            <person name="Kahmann R."/>
            <person name="Bakkeren G."/>
            <person name="Schirawski J."/>
        </authorList>
    </citation>
    <scope>NUCLEOTIDE SEQUENCE [LARGE SCALE GENOMIC DNA]</scope>
    <source>
        <strain evidence="3">Uh4875-4</strain>
    </source>
</reference>
<dbReference type="Proteomes" id="UP000006174">
    <property type="component" value="Unassembled WGS sequence"/>
</dbReference>
<feature type="compositionally biased region" description="Low complexity" evidence="1">
    <location>
        <begin position="92"/>
        <end position="102"/>
    </location>
</feature>
<dbReference type="OMA" id="MMDRTLI"/>
<dbReference type="InterPro" id="IPR046368">
    <property type="entry name" value="Tag1"/>
</dbReference>